<sequence length="667" mass="71684">MRTNLLCSLLLVASLISAEDPITPTPTTDSSDSDTSSTPAIVVAPNTDTARQTTTTSNRTPTTDDLVQVTLQRQTSTQSSSSRSNSAITPSSAPRSKTTENEQDKALLKLLFTIPPDDNFYNADFKFGSQDQDIQLRLDLVQPEIWVMNQANFMDCDSIDTWIASELSEMHLTASTDSLPAAITTNSEYTANCGYYGLYTSSEGSDVAQPTSGVAVSNNQPYLVPYMNSIYAFGTFVTDSITFNLTDGDYFKMSSMTFLDVNDTNVYAGGLGVALDSKGSGFLPTLVENQIIKSPGYSLWFNNYSDPDHAIAQLILGAVNTKYYIGDLYQFDIIPHRGYRYNASQQATNQDLIELTLPIVLVKDVLVMNLNTGESLSMKSSSSDIPVLLDSRTSYFYLPLDLIINLAIQTNAYYSGEVGRWLVKCQPLIDAAARINIVIGNLTIPIPLTELIADAVYQGVPLAFEGGDKACFLKVVPNSVSGYTCLGLPFLKYAYLVVDNEGGTIGLANSNKYLQVNKSDYAILGGDSQSNITRSGNATTPGEVKSIGHITSGYIPFATILNNGTSPSATFTYSSVTTTSGESVILDIPARFSGAVISNGYIYITGEASNSASLSTSALNASAADARSTGYAARYQQEVIATIGSVKIQTQMLAVVLSVILGLVTLM</sequence>
<dbReference type="InterPro" id="IPR021109">
    <property type="entry name" value="Peptidase_aspartic_dom_sf"/>
</dbReference>
<evidence type="ECO:0000256" key="4">
    <source>
        <dbReference type="SAM" id="SignalP"/>
    </source>
</evidence>
<protein>
    <recommendedName>
        <fullName evidence="5">Peptidase A1 domain-containing protein</fullName>
    </recommendedName>
</protein>
<evidence type="ECO:0000313" key="7">
    <source>
        <dbReference type="Proteomes" id="UP000011777"/>
    </source>
</evidence>
<dbReference type="PANTHER" id="PTHR47966">
    <property type="entry name" value="BETA-SITE APP-CLEAVING ENZYME, ISOFORM A-RELATED"/>
    <property type="match status" value="1"/>
</dbReference>
<feature type="domain" description="Peptidase A1" evidence="5">
    <location>
        <begin position="121"/>
        <end position="508"/>
    </location>
</feature>
<evidence type="ECO:0000259" key="5">
    <source>
        <dbReference type="PROSITE" id="PS51767"/>
    </source>
</evidence>
<comment type="similarity">
    <text evidence="1">Belongs to the peptidase A1 family.</text>
</comment>
<keyword evidence="7" id="KW-1185">Reference proteome</keyword>
<dbReference type="InterPro" id="IPR033121">
    <property type="entry name" value="PEPTIDASE_A1"/>
</dbReference>
<dbReference type="HOGENOM" id="CLU_025794_0_0_1"/>
<feature type="chain" id="PRO_5004035094" description="Peptidase A1 domain-containing protein" evidence="4">
    <location>
        <begin position="19"/>
        <end position="667"/>
    </location>
</feature>
<evidence type="ECO:0000256" key="2">
    <source>
        <dbReference type="ARBA" id="ARBA00023157"/>
    </source>
</evidence>
<reference evidence="6 7" key="1">
    <citation type="submission" date="2013-02" db="EMBL/GenBank/DDBJ databases">
        <title>Genome sequence of Candida maltosa Xu316, a potential industrial strain for xylitol and ethanol production.</title>
        <authorList>
            <person name="Yu J."/>
            <person name="Wang Q."/>
            <person name="Geng X."/>
            <person name="Bao W."/>
            <person name="He P."/>
            <person name="Cai J."/>
        </authorList>
    </citation>
    <scope>NUCLEOTIDE SEQUENCE [LARGE SCALE GENOMIC DNA]</scope>
    <source>
        <strain evidence="7">Xu316</strain>
    </source>
</reference>
<accession>M3JXH1</accession>
<dbReference type="Proteomes" id="UP000011777">
    <property type="component" value="Unassembled WGS sequence"/>
</dbReference>
<dbReference type="PROSITE" id="PS51767">
    <property type="entry name" value="PEPTIDASE_A1"/>
    <property type="match status" value="1"/>
</dbReference>
<dbReference type="SUPFAM" id="SSF50630">
    <property type="entry name" value="Acid proteases"/>
    <property type="match status" value="1"/>
</dbReference>
<dbReference type="Gene3D" id="2.40.70.10">
    <property type="entry name" value="Acid Proteases"/>
    <property type="match status" value="2"/>
</dbReference>
<dbReference type="InterPro" id="IPR001461">
    <property type="entry name" value="Aspartic_peptidase_A1"/>
</dbReference>
<dbReference type="AlphaFoldDB" id="M3JXH1"/>
<gene>
    <name evidence="6" type="ORF">G210_1953</name>
</gene>
<keyword evidence="4" id="KW-0732">Signal</keyword>
<feature type="compositionally biased region" description="Low complexity" evidence="3">
    <location>
        <begin position="20"/>
        <end position="92"/>
    </location>
</feature>
<feature type="signal peptide" evidence="4">
    <location>
        <begin position="1"/>
        <end position="18"/>
    </location>
</feature>
<dbReference type="OrthoDB" id="771136at2759"/>
<dbReference type="eggNOG" id="KOG1339">
    <property type="taxonomic scope" value="Eukaryota"/>
</dbReference>
<dbReference type="STRING" id="1245528.M3JXH1"/>
<evidence type="ECO:0000256" key="1">
    <source>
        <dbReference type="ARBA" id="ARBA00007447"/>
    </source>
</evidence>
<dbReference type="PANTHER" id="PTHR47966:SF65">
    <property type="entry name" value="ASPARTIC-TYPE ENDOPEPTIDASE"/>
    <property type="match status" value="1"/>
</dbReference>
<name>M3JXH1_CANMX</name>
<dbReference type="GO" id="GO:0004190">
    <property type="term" value="F:aspartic-type endopeptidase activity"/>
    <property type="evidence" value="ECO:0007669"/>
    <property type="project" value="InterPro"/>
</dbReference>
<dbReference type="OMA" id="KNIYMAM"/>
<proteinExistence type="inferred from homology"/>
<evidence type="ECO:0000256" key="3">
    <source>
        <dbReference type="SAM" id="MobiDB-lite"/>
    </source>
</evidence>
<comment type="caution">
    <text evidence="6">The sequence shown here is derived from an EMBL/GenBank/DDBJ whole genome shotgun (WGS) entry which is preliminary data.</text>
</comment>
<dbReference type="EMBL" id="AOGT01001459">
    <property type="protein sequence ID" value="EMG47640.1"/>
    <property type="molecule type" value="Genomic_DNA"/>
</dbReference>
<organism evidence="6 7">
    <name type="scientific">Candida maltosa (strain Xu316)</name>
    <name type="common">Yeast</name>
    <dbReference type="NCBI Taxonomy" id="1245528"/>
    <lineage>
        <taxon>Eukaryota</taxon>
        <taxon>Fungi</taxon>
        <taxon>Dikarya</taxon>
        <taxon>Ascomycota</taxon>
        <taxon>Saccharomycotina</taxon>
        <taxon>Pichiomycetes</taxon>
        <taxon>Debaryomycetaceae</taxon>
        <taxon>Candida/Lodderomyces clade</taxon>
        <taxon>Candida</taxon>
    </lineage>
</organism>
<keyword evidence="2" id="KW-1015">Disulfide bond</keyword>
<evidence type="ECO:0000313" key="6">
    <source>
        <dbReference type="EMBL" id="EMG47640.1"/>
    </source>
</evidence>
<dbReference type="GO" id="GO:0006508">
    <property type="term" value="P:proteolysis"/>
    <property type="evidence" value="ECO:0007669"/>
    <property type="project" value="InterPro"/>
</dbReference>
<dbReference type="Pfam" id="PF00026">
    <property type="entry name" value="Asp"/>
    <property type="match status" value="1"/>
</dbReference>
<feature type="region of interest" description="Disordered" evidence="3">
    <location>
        <begin position="20"/>
        <end position="101"/>
    </location>
</feature>